<comment type="caution">
    <text evidence="2">The sequence shown here is derived from an EMBL/GenBank/DDBJ whole genome shotgun (WGS) entry which is preliminary data.</text>
</comment>
<dbReference type="EMBL" id="JBHSSJ010000002">
    <property type="protein sequence ID" value="MFC6274306.1"/>
    <property type="molecule type" value="Genomic_DNA"/>
</dbReference>
<keyword evidence="1" id="KW-0812">Transmembrane</keyword>
<protein>
    <recommendedName>
        <fullName evidence="4">Prepilin peptidase</fullName>
    </recommendedName>
</protein>
<dbReference type="Proteomes" id="UP001596191">
    <property type="component" value="Unassembled WGS sequence"/>
</dbReference>
<sequence>MTTITDQKSLLVVMWLLTWTYAALCDHLTLTFPSWVSYLGLGIVLGAQPIALLLVAGTMVVYHWAWAQWRKPGLGDGDIDLMVQYALLFGVETTSRWLILACGLALVAHNRGNAPQAFIPWLAISAGLFWI</sequence>
<gene>
    <name evidence="2" type="ORF">ACFQET_02085</name>
</gene>
<keyword evidence="3" id="KW-1185">Reference proteome</keyword>
<evidence type="ECO:0008006" key="4">
    <source>
        <dbReference type="Google" id="ProtNLM"/>
    </source>
</evidence>
<dbReference type="RefSeq" id="WP_263853528.1">
    <property type="nucleotide sequence ID" value="NZ_JBHSSJ010000002.1"/>
</dbReference>
<reference evidence="3" key="1">
    <citation type="journal article" date="2019" name="Int. J. Syst. Evol. Microbiol.">
        <title>The Global Catalogue of Microorganisms (GCM) 10K type strain sequencing project: providing services to taxonomists for standard genome sequencing and annotation.</title>
        <authorList>
            <consortium name="The Broad Institute Genomics Platform"/>
            <consortium name="The Broad Institute Genome Sequencing Center for Infectious Disease"/>
            <person name="Wu L."/>
            <person name="Ma J."/>
        </authorList>
    </citation>
    <scope>NUCLEOTIDE SEQUENCE [LARGE SCALE GENOMIC DNA]</scope>
    <source>
        <strain evidence="3">CCM 8907</strain>
    </source>
</reference>
<organism evidence="2 3">
    <name type="scientific">Levilactobacillus tangyuanensis</name>
    <dbReference type="NCBI Taxonomy" id="2486021"/>
    <lineage>
        <taxon>Bacteria</taxon>
        <taxon>Bacillati</taxon>
        <taxon>Bacillota</taxon>
        <taxon>Bacilli</taxon>
        <taxon>Lactobacillales</taxon>
        <taxon>Lactobacillaceae</taxon>
        <taxon>Levilactobacillus</taxon>
    </lineage>
</organism>
<name>A0ABW1TM58_9LACO</name>
<evidence type="ECO:0000256" key="1">
    <source>
        <dbReference type="SAM" id="Phobius"/>
    </source>
</evidence>
<keyword evidence="1" id="KW-1133">Transmembrane helix</keyword>
<evidence type="ECO:0000313" key="2">
    <source>
        <dbReference type="EMBL" id="MFC6274306.1"/>
    </source>
</evidence>
<keyword evidence="1" id="KW-0472">Membrane</keyword>
<proteinExistence type="predicted"/>
<evidence type="ECO:0000313" key="3">
    <source>
        <dbReference type="Proteomes" id="UP001596191"/>
    </source>
</evidence>
<accession>A0ABW1TM58</accession>
<feature type="transmembrane region" description="Helical" evidence="1">
    <location>
        <begin position="35"/>
        <end position="64"/>
    </location>
</feature>